<dbReference type="EMBL" id="JBHSRF010000034">
    <property type="protein sequence ID" value="MFC6083867.1"/>
    <property type="molecule type" value="Genomic_DNA"/>
</dbReference>
<dbReference type="RefSeq" id="WP_380756313.1">
    <property type="nucleotide sequence ID" value="NZ_JBHSRF010000034.1"/>
</dbReference>
<comment type="caution">
    <text evidence="1">The sequence shown here is derived from an EMBL/GenBank/DDBJ whole genome shotgun (WGS) entry which is preliminary data.</text>
</comment>
<evidence type="ECO:0000313" key="2">
    <source>
        <dbReference type="Proteomes" id="UP001596137"/>
    </source>
</evidence>
<sequence>MTAKVLRRLLSLDPRELVRAVPGPPARDPATTRALEAVVISFATGYNAGLGAPPGELDLSHVAPELRGFAYEGAAMSIGILDLMTLGGGRRTRAFLDGPAAPYVHLAHVGTGWSFARMRVRPWTGVRAAQPQFRWLAWDGWGFHQAFFRARAVVEEHRVERAARGPVRPIRDQGVGRALWFYTGAEPDVVAEVIGGFPAGRRPDLWAGIGLAAAYTGAQPPERLEDLLAHAGDHAPHVAQGAAFAAKAHEFSGIVPERTAAAVQALTGADVATAARWTDDSLAAVRHLPDDPGTYEAWRAGIRRAWARQKGGVAS</sequence>
<evidence type="ECO:0000313" key="1">
    <source>
        <dbReference type="EMBL" id="MFC6083867.1"/>
    </source>
</evidence>
<dbReference type="Pfam" id="PF08012">
    <property type="entry name" value="DUF1702"/>
    <property type="match status" value="1"/>
</dbReference>
<reference evidence="2" key="1">
    <citation type="journal article" date="2019" name="Int. J. Syst. Evol. Microbiol.">
        <title>The Global Catalogue of Microorganisms (GCM) 10K type strain sequencing project: providing services to taxonomists for standard genome sequencing and annotation.</title>
        <authorList>
            <consortium name="The Broad Institute Genomics Platform"/>
            <consortium name="The Broad Institute Genome Sequencing Center for Infectious Disease"/>
            <person name="Wu L."/>
            <person name="Ma J."/>
        </authorList>
    </citation>
    <scope>NUCLEOTIDE SEQUENCE [LARGE SCALE GENOMIC DNA]</scope>
    <source>
        <strain evidence="2">JCM 30346</strain>
    </source>
</reference>
<gene>
    <name evidence="1" type="ORF">ACFP1K_22055</name>
</gene>
<dbReference type="Proteomes" id="UP001596137">
    <property type="component" value="Unassembled WGS sequence"/>
</dbReference>
<accession>A0ABW1NM87</accession>
<dbReference type="InterPro" id="IPR012964">
    <property type="entry name" value="DUF1702"/>
</dbReference>
<keyword evidence="2" id="KW-1185">Reference proteome</keyword>
<name>A0ABW1NM87_9ACTN</name>
<protein>
    <submittedName>
        <fullName evidence="1">DUF1702 family protein</fullName>
    </submittedName>
</protein>
<proteinExistence type="predicted"/>
<organism evidence="1 2">
    <name type="scientific">Sphaerisporangium aureirubrum</name>
    <dbReference type="NCBI Taxonomy" id="1544736"/>
    <lineage>
        <taxon>Bacteria</taxon>
        <taxon>Bacillati</taxon>
        <taxon>Actinomycetota</taxon>
        <taxon>Actinomycetes</taxon>
        <taxon>Streptosporangiales</taxon>
        <taxon>Streptosporangiaceae</taxon>
        <taxon>Sphaerisporangium</taxon>
    </lineage>
</organism>